<reference evidence="2 3" key="1">
    <citation type="submission" date="2022-10" db="EMBL/GenBank/DDBJ databases">
        <title>Comparative genomics and taxonomic characterization of three novel marine species of genus Reichenbachiella exhibiting antioxidant and polysaccharide degradation activities.</title>
        <authorList>
            <person name="Muhammad N."/>
            <person name="Lee Y.-J."/>
            <person name="Ko J."/>
            <person name="Kim S.-G."/>
        </authorList>
    </citation>
    <scope>NUCLEOTIDE SEQUENCE [LARGE SCALE GENOMIC DNA]</scope>
    <source>
        <strain evidence="2 3">ABR2-5</strain>
    </source>
</reference>
<evidence type="ECO:0008006" key="4">
    <source>
        <dbReference type="Google" id="ProtNLM"/>
    </source>
</evidence>
<feature type="region of interest" description="Disordered" evidence="1">
    <location>
        <begin position="25"/>
        <end position="54"/>
    </location>
</feature>
<sequence length="129" mass="13293">MKRLLIIIGICGLLSSCANDSEEELAEMQQAVDEENNGGNGSDGGGQNPTTEVSLSTDVVPILDGNCAVSGCHVTGRTSPDLSVKSNIISNASSIKSEVVSGRMPRGGSLSNTEIGLISDWVDQGAKDN</sequence>
<dbReference type="RefSeq" id="WP_264137376.1">
    <property type="nucleotide sequence ID" value="NZ_JAOYOD010000001.1"/>
</dbReference>
<comment type="caution">
    <text evidence="2">The sequence shown here is derived from an EMBL/GenBank/DDBJ whole genome shotgun (WGS) entry which is preliminary data.</text>
</comment>
<feature type="compositionally biased region" description="Gly residues" evidence="1">
    <location>
        <begin position="38"/>
        <end position="47"/>
    </location>
</feature>
<gene>
    <name evidence="2" type="ORF">N7U62_07835</name>
</gene>
<feature type="compositionally biased region" description="Acidic residues" evidence="1">
    <location>
        <begin position="25"/>
        <end position="36"/>
    </location>
</feature>
<keyword evidence="3" id="KW-1185">Reference proteome</keyword>
<evidence type="ECO:0000313" key="3">
    <source>
        <dbReference type="Proteomes" id="UP001300692"/>
    </source>
</evidence>
<proteinExistence type="predicted"/>
<dbReference type="EMBL" id="JAOYOD010000001">
    <property type="protein sequence ID" value="MCV9386567.1"/>
    <property type="molecule type" value="Genomic_DNA"/>
</dbReference>
<dbReference type="PROSITE" id="PS51257">
    <property type="entry name" value="PROKAR_LIPOPROTEIN"/>
    <property type="match status" value="1"/>
</dbReference>
<evidence type="ECO:0000313" key="2">
    <source>
        <dbReference type="EMBL" id="MCV9386567.1"/>
    </source>
</evidence>
<evidence type="ECO:0000256" key="1">
    <source>
        <dbReference type="SAM" id="MobiDB-lite"/>
    </source>
</evidence>
<organism evidence="2 3">
    <name type="scientific">Reichenbachiella ulvae</name>
    <dbReference type="NCBI Taxonomy" id="2980104"/>
    <lineage>
        <taxon>Bacteria</taxon>
        <taxon>Pseudomonadati</taxon>
        <taxon>Bacteroidota</taxon>
        <taxon>Cytophagia</taxon>
        <taxon>Cytophagales</taxon>
        <taxon>Reichenbachiellaceae</taxon>
        <taxon>Reichenbachiella</taxon>
    </lineage>
</organism>
<name>A0ABT3CSH3_9BACT</name>
<accession>A0ABT3CSH3</accession>
<protein>
    <recommendedName>
        <fullName evidence="4">Cytochrome c domain-containing protein</fullName>
    </recommendedName>
</protein>
<dbReference type="Proteomes" id="UP001300692">
    <property type="component" value="Unassembled WGS sequence"/>
</dbReference>